<dbReference type="PANTHER" id="PTHR43065:SF46">
    <property type="entry name" value="C4-DICARBOXYLATE TRANSPORT SENSOR PROTEIN DCTB"/>
    <property type="match status" value="1"/>
</dbReference>
<dbReference type="InterPro" id="IPR005467">
    <property type="entry name" value="His_kinase_dom"/>
</dbReference>
<evidence type="ECO:0000256" key="6">
    <source>
        <dbReference type="ARBA" id="ARBA00022679"/>
    </source>
</evidence>
<comment type="catalytic activity">
    <reaction evidence="1">
        <text>ATP + protein L-histidine = ADP + protein N-phospho-L-histidine.</text>
        <dbReference type="EC" id="2.7.13.3"/>
    </reaction>
</comment>
<evidence type="ECO:0000256" key="14">
    <source>
        <dbReference type="SAM" id="Phobius"/>
    </source>
</evidence>
<organism evidence="16 17">
    <name type="scientific">Paenibacillus antarcticus</name>
    <dbReference type="NCBI Taxonomy" id="253703"/>
    <lineage>
        <taxon>Bacteria</taxon>
        <taxon>Bacillati</taxon>
        <taxon>Bacillota</taxon>
        <taxon>Bacilli</taxon>
        <taxon>Bacillales</taxon>
        <taxon>Paenibacillaceae</taxon>
        <taxon>Paenibacillus</taxon>
    </lineage>
</organism>
<dbReference type="GO" id="GO:0000155">
    <property type="term" value="F:phosphorelay sensor kinase activity"/>
    <property type="evidence" value="ECO:0007669"/>
    <property type="project" value="InterPro"/>
</dbReference>
<keyword evidence="17" id="KW-1185">Reference proteome</keyword>
<sequence>MNLIKDLLLQLTLIVLPMFTYHTFFAEKLSKEKIEKLVMTALWGLSVIFCMSFPATYGPGYQLDLEIIPLLLGTLYSGIRNGIFLAAVAIVYRLLYFGVDIGLYVTILTMLCTVPLFLYCRKPFNQAPREKKLKIAVLLSLYFSIAGFSMFCLLLGFSLVYLRILIIHTSFIVVFIWFFTILNEYIRTISQMRLEIQELGKLQVMRDITSVFAHEIRNPMQVSRGFLQLLNDPDLSDKKKRYIELSIEELDRADEIISDLLIFAKPSNNRMNRIDIGAELNRVLNITKAYSISLNVEMKYHISNDCWAYANPQKLRQCLINILKNAIESMPNGGYVWVTCIRTGDGNIEIIIQDEGIGMSKEQVDRLGTPFYSLKENGTGLGMMVSYQIIRSFKGQIKVTSEKEEGTAFCILLPIVR</sequence>
<evidence type="ECO:0000256" key="9">
    <source>
        <dbReference type="ARBA" id="ARBA00022777"/>
    </source>
</evidence>
<evidence type="ECO:0000256" key="12">
    <source>
        <dbReference type="ARBA" id="ARBA00023012"/>
    </source>
</evidence>
<dbReference type="Gene3D" id="3.30.565.10">
    <property type="entry name" value="Histidine kinase-like ATPase, C-terminal domain"/>
    <property type="match status" value="1"/>
</dbReference>
<evidence type="ECO:0000259" key="15">
    <source>
        <dbReference type="PROSITE" id="PS50109"/>
    </source>
</evidence>
<dbReference type="SUPFAM" id="SSF47384">
    <property type="entry name" value="Homodimeric domain of signal transducing histidine kinase"/>
    <property type="match status" value="1"/>
</dbReference>
<dbReference type="Pfam" id="PF02518">
    <property type="entry name" value="HATPase_c"/>
    <property type="match status" value="1"/>
</dbReference>
<dbReference type="Pfam" id="PF00512">
    <property type="entry name" value="HisKA"/>
    <property type="match status" value="1"/>
</dbReference>
<feature type="transmembrane region" description="Helical" evidence="14">
    <location>
        <begin position="101"/>
        <end position="121"/>
    </location>
</feature>
<dbReference type="AlphaFoldDB" id="A0A168P4F0"/>
<dbReference type="PANTHER" id="PTHR43065">
    <property type="entry name" value="SENSOR HISTIDINE KINASE"/>
    <property type="match status" value="1"/>
</dbReference>
<dbReference type="Proteomes" id="UP000077355">
    <property type="component" value="Unassembled WGS sequence"/>
</dbReference>
<dbReference type="Pfam" id="PF07694">
    <property type="entry name" value="5TM-5TMR_LYT"/>
    <property type="match status" value="1"/>
</dbReference>
<keyword evidence="12" id="KW-0902">Two-component regulatory system</keyword>
<reference evidence="16 17" key="1">
    <citation type="submission" date="2016-03" db="EMBL/GenBank/DDBJ databases">
        <title>Draft genome sequence of Paenibacillus antarcticus CECT 5836.</title>
        <authorList>
            <person name="Shin S.-K."/>
            <person name="Yi H."/>
        </authorList>
    </citation>
    <scope>NUCLEOTIDE SEQUENCE [LARGE SCALE GENOMIC DNA]</scope>
    <source>
        <strain evidence="16 17">CECT 5836</strain>
    </source>
</reference>
<dbReference type="InterPro" id="IPR003594">
    <property type="entry name" value="HATPase_dom"/>
</dbReference>
<evidence type="ECO:0000256" key="3">
    <source>
        <dbReference type="ARBA" id="ARBA00012438"/>
    </source>
</evidence>
<proteinExistence type="predicted"/>
<keyword evidence="4" id="KW-1003">Cell membrane</keyword>
<feature type="transmembrane region" description="Helical" evidence="14">
    <location>
        <begin position="133"/>
        <end position="159"/>
    </location>
</feature>
<dbReference type="Gene3D" id="1.10.287.130">
    <property type="match status" value="1"/>
</dbReference>
<dbReference type="PRINTS" id="PR00344">
    <property type="entry name" value="BCTRLSENSOR"/>
</dbReference>
<dbReference type="SUPFAM" id="SSF55874">
    <property type="entry name" value="ATPase domain of HSP90 chaperone/DNA topoisomerase II/histidine kinase"/>
    <property type="match status" value="1"/>
</dbReference>
<protein>
    <recommendedName>
        <fullName evidence="3">histidine kinase</fullName>
        <ecNumber evidence="3">2.7.13.3</ecNumber>
    </recommendedName>
</protein>
<feature type="transmembrane region" description="Helical" evidence="14">
    <location>
        <begin position="165"/>
        <end position="186"/>
    </location>
</feature>
<dbReference type="PROSITE" id="PS50109">
    <property type="entry name" value="HIS_KIN"/>
    <property type="match status" value="1"/>
</dbReference>
<evidence type="ECO:0000256" key="2">
    <source>
        <dbReference type="ARBA" id="ARBA00004651"/>
    </source>
</evidence>
<dbReference type="InterPro" id="IPR004358">
    <property type="entry name" value="Sig_transdc_His_kin-like_C"/>
</dbReference>
<comment type="subcellular location">
    <subcellularLocation>
        <location evidence="2">Cell membrane</location>
        <topology evidence="2">Multi-pass membrane protein</topology>
    </subcellularLocation>
</comment>
<dbReference type="InterPro" id="IPR011620">
    <property type="entry name" value="Sig_transdc_His_kinase_LytS_TM"/>
</dbReference>
<evidence type="ECO:0000256" key="1">
    <source>
        <dbReference type="ARBA" id="ARBA00000085"/>
    </source>
</evidence>
<evidence type="ECO:0000256" key="5">
    <source>
        <dbReference type="ARBA" id="ARBA00022553"/>
    </source>
</evidence>
<evidence type="ECO:0000256" key="4">
    <source>
        <dbReference type="ARBA" id="ARBA00022475"/>
    </source>
</evidence>
<dbReference type="InterPro" id="IPR003661">
    <property type="entry name" value="HisK_dim/P_dom"/>
</dbReference>
<evidence type="ECO:0000256" key="10">
    <source>
        <dbReference type="ARBA" id="ARBA00022840"/>
    </source>
</evidence>
<dbReference type="EC" id="2.7.13.3" evidence="3"/>
<keyword evidence="9" id="KW-0418">Kinase</keyword>
<feature type="transmembrane region" description="Helical" evidence="14">
    <location>
        <begin position="37"/>
        <end position="58"/>
    </location>
</feature>
<dbReference type="EMBL" id="LVJI01000015">
    <property type="protein sequence ID" value="OAB46375.1"/>
    <property type="molecule type" value="Genomic_DNA"/>
</dbReference>
<evidence type="ECO:0000313" key="17">
    <source>
        <dbReference type="Proteomes" id="UP000077355"/>
    </source>
</evidence>
<keyword evidence="6" id="KW-0808">Transferase</keyword>
<feature type="transmembrane region" description="Helical" evidence="14">
    <location>
        <begin position="70"/>
        <end position="95"/>
    </location>
</feature>
<evidence type="ECO:0000256" key="13">
    <source>
        <dbReference type="ARBA" id="ARBA00023136"/>
    </source>
</evidence>
<evidence type="ECO:0000256" key="11">
    <source>
        <dbReference type="ARBA" id="ARBA00022989"/>
    </source>
</evidence>
<dbReference type="SMART" id="SM00388">
    <property type="entry name" value="HisKA"/>
    <property type="match status" value="1"/>
</dbReference>
<comment type="caution">
    <text evidence="16">The sequence shown here is derived from an EMBL/GenBank/DDBJ whole genome shotgun (WGS) entry which is preliminary data.</text>
</comment>
<evidence type="ECO:0000313" key="16">
    <source>
        <dbReference type="EMBL" id="OAB46375.1"/>
    </source>
</evidence>
<evidence type="ECO:0000256" key="7">
    <source>
        <dbReference type="ARBA" id="ARBA00022692"/>
    </source>
</evidence>
<dbReference type="InterPro" id="IPR036890">
    <property type="entry name" value="HATPase_C_sf"/>
</dbReference>
<feature type="domain" description="Histidine kinase" evidence="15">
    <location>
        <begin position="211"/>
        <end position="417"/>
    </location>
</feature>
<dbReference type="CDD" id="cd00082">
    <property type="entry name" value="HisKA"/>
    <property type="match status" value="1"/>
</dbReference>
<name>A0A168P4F0_9BACL</name>
<keyword evidence="11 14" id="KW-1133">Transmembrane helix</keyword>
<dbReference type="OrthoDB" id="9815750at2"/>
<dbReference type="GO" id="GO:0071555">
    <property type="term" value="P:cell wall organization"/>
    <property type="evidence" value="ECO:0007669"/>
    <property type="project" value="InterPro"/>
</dbReference>
<dbReference type="SMART" id="SM00387">
    <property type="entry name" value="HATPase_c"/>
    <property type="match status" value="1"/>
</dbReference>
<keyword evidence="8" id="KW-0547">Nucleotide-binding</keyword>
<keyword evidence="10" id="KW-0067">ATP-binding</keyword>
<gene>
    <name evidence="16" type="ORF">PBAT_10105</name>
</gene>
<keyword evidence="5" id="KW-0597">Phosphoprotein</keyword>
<keyword evidence="13 14" id="KW-0472">Membrane</keyword>
<dbReference type="GO" id="GO:0005524">
    <property type="term" value="F:ATP binding"/>
    <property type="evidence" value="ECO:0007669"/>
    <property type="project" value="UniProtKB-KW"/>
</dbReference>
<dbReference type="GO" id="GO:0005886">
    <property type="term" value="C:plasma membrane"/>
    <property type="evidence" value="ECO:0007669"/>
    <property type="project" value="UniProtKB-SubCell"/>
</dbReference>
<dbReference type="InterPro" id="IPR036097">
    <property type="entry name" value="HisK_dim/P_sf"/>
</dbReference>
<accession>A0A168P4F0</accession>
<evidence type="ECO:0000256" key="8">
    <source>
        <dbReference type="ARBA" id="ARBA00022741"/>
    </source>
</evidence>
<feature type="transmembrane region" description="Helical" evidence="14">
    <location>
        <begin position="7"/>
        <end position="25"/>
    </location>
</feature>
<keyword evidence="7 14" id="KW-0812">Transmembrane</keyword>